<dbReference type="EMBL" id="CP060783">
    <property type="protein sequence ID" value="QNP47320.1"/>
    <property type="molecule type" value="Genomic_DNA"/>
</dbReference>
<evidence type="ECO:0000313" key="3">
    <source>
        <dbReference type="EMBL" id="QNP47320.1"/>
    </source>
</evidence>
<evidence type="ECO:0000256" key="1">
    <source>
        <dbReference type="ARBA" id="ARBA00022801"/>
    </source>
</evidence>
<dbReference type="AlphaFoldDB" id="A0A7H0GGA4"/>
<name>A0A7H0GGA4_9BURK</name>
<sequence>MAILPRFTSLGHGHTVIMVHDADGGHLSFAPSVESLASQGYRAVAVDLPGYGYTPPIEPYNIQALANSVLALIDALQVKKVTLVGHGMGAMVALEAVMRDASLIKRLVLCAGGPPLDEESINAWTRPRLDALDEALSMPQIAERIVSMQTGQKAIPEGLRLVRHAMGEVHPLIYRHALQAMNDYQRNAAALAQVQVPTLLIGGAQDVCMPPEALQAMTHILPDAVSLTLPGIGHWPQLEAPEDFDGLVMDFLARGRSVH</sequence>
<dbReference type="SUPFAM" id="SSF53474">
    <property type="entry name" value="alpha/beta-Hydrolases"/>
    <property type="match status" value="1"/>
</dbReference>
<keyword evidence="4" id="KW-1185">Reference proteome</keyword>
<dbReference type="Gene3D" id="3.40.50.1820">
    <property type="entry name" value="alpha/beta hydrolase"/>
    <property type="match status" value="1"/>
</dbReference>
<dbReference type="InterPro" id="IPR000639">
    <property type="entry name" value="Epox_hydrolase-like"/>
</dbReference>
<dbReference type="InterPro" id="IPR029058">
    <property type="entry name" value="AB_hydrolase_fold"/>
</dbReference>
<dbReference type="KEGG" id="daer:H9K75_13215"/>
<feature type="domain" description="AB hydrolase-1" evidence="2">
    <location>
        <begin position="16"/>
        <end position="244"/>
    </location>
</feature>
<proteinExistence type="predicted"/>
<accession>A0A7H0GGA4</accession>
<dbReference type="PRINTS" id="PR00111">
    <property type="entry name" value="ABHYDROLASE"/>
</dbReference>
<evidence type="ECO:0000259" key="2">
    <source>
        <dbReference type="Pfam" id="PF12697"/>
    </source>
</evidence>
<keyword evidence="1 3" id="KW-0378">Hydrolase</keyword>
<dbReference type="InterPro" id="IPR000073">
    <property type="entry name" value="AB_hydrolase_1"/>
</dbReference>
<dbReference type="Proteomes" id="UP000516028">
    <property type="component" value="Chromosome"/>
</dbReference>
<reference evidence="3 4" key="1">
    <citation type="submission" date="2020-08" db="EMBL/GenBank/DDBJ databases">
        <title>Genome sequence of Diaphorobacter aerolatus KACC 16536T.</title>
        <authorList>
            <person name="Hyun D.-W."/>
            <person name="Bae J.-W."/>
        </authorList>
    </citation>
    <scope>NUCLEOTIDE SEQUENCE [LARGE SCALE GENOMIC DNA]</scope>
    <source>
        <strain evidence="3 4">KACC 16536</strain>
    </source>
</reference>
<gene>
    <name evidence="3" type="ORF">H9K75_13215</name>
</gene>
<dbReference type="PANTHER" id="PTHR43798">
    <property type="entry name" value="MONOACYLGLYCEROL LIPASE"/>
    <property type="match status" value="1"/>
</dbReference>
<dbReference type="InterPro" id="IPR050266">
    <property type="entry name" value="AB_hydrolase_sf"/>
</dbReference>
<protein>
    <submittedName>
        <fullName evidence="3">Alpha/beta hydrolase</fullName>
    </submittedName>
</protein>
<dbReference type="Pfam" id="PF12697">
    <property type="entry name" value="Abhydrolase_6"/>
    <property type="match status" value="1"/>
</dbReference>
<dbReference type="GO" id="GO:0016787">
    <property type="term" value="F:hydrolase activity"/>
    <property type="evidence" value="ECO:0007669"/>
    <property type="project" value="UniProtKB-KW"/>
</dbReference>
<dbReference type="PANTHER" id="PTHR43798:SF31">
    <property type="entry name" value="AB HYDROLASE SUPERFAMILY PROTEIN YCLE"/>
    <property type="match status" value="1"/>
</dbReference>
<dbReference type="GO" id="GO:0016020">
    <property type="term" value="C:membrane"/>
    <property type="evidence" value="ECO:0007669"/>
    <property type="project" value="TreeGrafter"/>
</dbReference>
<organism evidence="3 4">
    <name type="scientific">Diaphorobacter aerolatus</name>
    <dbReference type="NCBI Taxonomy" id="1288495"/>
    <lineage>
        <taxon>Bacteria</taxon>
        <taxon>Pseudomonadati</taxon>
        <taxon>Pseudomonadota</taxon>
        <taxon>Betaproteobacteria</taxon>
        <taxon>Burkholderiales</taxon>
        <taxon>Comamonadaceae</taxon>
        <taxon>Diaphorobacter</taxon>
    </lineage>
</organism>
<evidence type="ECO:0000313" key="4">
    <source>
        <dbReference type="Proteomes" id="UP000516028"/>
    </source>
</evidence>
<dbReference type="RefSeq" id="WP_187723033.1">
    <property type="nucleotide sequence ID" value="NZ_CP060783.1"/>
</dbReference>
<dbReference type="PRINTS" id="PR00412">
    <property type="entry name" value="EPOXHYDRLASE"/>
</dbReference>